<evidence type="ECO:0008006" key="4">
    <source>
        <dbReference type="Google" id="ProtNLM"/>
    </source>
</evidence>
<dbReference type="RefSeq" id="WP_182574613.1">
    <property type="nucleotide sequence ID" value="NZ_JACJHY010000015.1"/>
</dbReference>
<dbReference type="Proteomes" id="UP000587524">
    <property type="component" value="Unassembled WGS sequence"/>
</dbReference>
<gene>
    <name evidence="2" type="ORF">HNQ97_003356</name>
</gene>
<dbReference type="Pfam" id="PF11249">
    <property type="entry name" value="DUF3047"/>
    <property type="match status" value="1"/>
</dbReference>
<feature type="chain" id="PRO_5046658983" description="DUF3047 domain-containing protein" evidence="1">
    <location>
        <begin position="19"/>
        <end position="217"/>
    </location>
</feature>
<proteinExistence type="predicted"/>
<feature type="signal peptide" evidence="1">
    <location>
        <begin position="1"/>
        <end position="18"/>
    </location>
</feature>
<name>A0ABR6C8N5_9HYPH</name>
<dbReference type="InterPro" id="IPR021409">
    <property type="entry name" value="DUF3047"/>
</dbReference>
<sequence>MVLSVLSAASILLTNVWAQPADGDILVGSFSQSSLSGWRSRSFKGDTKYELVKDPDTGAQVLAARAAGTASGRYREIKIDLTKTPYLNWSWKVENIFPGIDENMKSGDDFPARIYVVVERGMLGARSLALNYVWASQHSLGSEWPSPYSGQVHLVATDSGQQGLGAWVNHKRNLRDDLKRSFGQDITEIDAVAIMTDADDHKGRATAYYGDIWFSPE</sequence>
<evidence type="ECO:0000313" key="2">
    <source>
        <dbReference type="EMBL" id="MBA9021350.1"/>
    </source>
</evidence>
<keyword evidence="3" id="KW-1185">Reference proteome</keyword>
<evidence type="ECO:0000313" key="3">
    <source>
        <dbReference type="Proteomes" id="UP000587524"/>
    </source>
</evidence>
<dbReference type="EMBL" id="JACJHZ010000015">
    <property type="protein sequence ID" value="MBA9021350.1"/>
    <property type="molecule type" value="Genomic_DNA"/>
</dbReference>
<evidence type="ECO:0000256" key="1">
    <source>
        <dbReference type="SAM" id="SignalP"/>
    </source>
</evidence>
<reference evidence="2 3" key="1">
    <citation type="submission" date="2020-08" db="EMBL/GenBank/DDBJ databases">
        <title>Genomic Encyclopedia of Type Strains, Phase IV (KMG-IV): sequencing the most valuable type-strain genomes for metagenomic binning, comparative biology and taxonomic classification.</title>
        <authorList>
            <person name="Goeker M."/>
        </authorList>
    </citation>
    <scope>NUCLEOTIDE SEQUENCE [LARGE SCALE GENOMIC DNA]</scope>
    <source>
        <strain evidence="2 3">DSM 17455</strain>
    </source>
</reference>
<comment type="caution">
    <text evidence="2">The sequence shown here is derived from an EMBL/GenBank/DDBJ whole genome shotgun (WGS) entry which is preliminary data.</text>
</comment>
<protein>
    <recommendedName>
        <fullName evidence="4">DUF3047 domain-containing protein</fullName>
    </recommendedName>
</protein>
<organism evidence="2 3">
    <name type="scientific">Aminobacter ciceronei</name>
    <dbReference type="NCBI Taxonomy" id="150723"/>
    <lineage>
        <taxon>Bacteria</taxon>
        <taxon>Pseudomonadati</taxon>
        <taxon>Pseudomonadota</taxon>
        <taxon>Alphaproteobacteria</taxon>
        <taxon>Hyphomicrobiales</taxon>
        <taxon>Phyllobacteriaceae</taxon>
        <taxon>Aminobacter</taxon>
    </lineage>
</organism>
<keyword evidence="1" id="KW-0732">Signal</keyword>
<accession>A0ABR6C8N5</accession>